<evidence type="ECO:0008006" key="3">
    <source>
        <dbReference type="Google" id="ProtNLM"/>
    </source>
</evidence>
<dbReference type="Proteomes" id="UP000603434">
    <property type="component" value="Unassembled WGS sequence"/>
</dbReference>
<organism evidence="1 2">
    <name type="scientific">Candidatus Desulfatibia profunda</name>
    <dbReference type="NCBI Taxonomy" id="2841695"/>
    <lineage>
        <taxon>Bacteria</taxon>
        <taxon>Pseudomonadati</taxon>
        <taxon>Thermodesulfobacteriota</taxon>
        <taxon>Desulfobacteria</taxon>
        <taxon>Desulfobacterales</taxon>
        <taxon>Desulfobacterales incertae sedis</taxon>
        <taxon>Candidatus Desulfatibia</taxon>
    </lineage>
</organism>
<gene>
    <name evidence="1" type="ORF">H8E23_02140</name>
</gene>
<evidence type="ECO:0000313" key="2">
    <source>
        <dbReference type="Proteomes" id="UP000603434"/>
    </source>
</evidence>
<protein>
    <recommendedName>
        <fullName evidence="3">Glycosyltransferase family 1 protein</fullName>
    </recommendedName>
</protein>
<dbReference type="AlphaFoldDB" id="A0A8J6TG84"/>
<proteinExistence type="predicted"/>
<name>A0A8J6TG84_9BACT</name>
<sequence>MKDYCIWVVSPPGYVHSQAFSELALSLNCAFRALGLHAPIVTNFEKITNYPIILGCNLIPSAGFLGLPKTSILYNLEQILIGSAWITENYLNLLRSYEIWDYSKKNISELNKLGIANVKYCRIGYVPELTRIKPEPCDIDILWYGSLNERRTQVLQQLHNMGYRVKVLFGVYGVQRDVFIARSKIVLNIHFYESKVLEIVRISYLLANRRFVISERGKDPELEEPICNGLVLADYENLVEECVKYINDDVSRNEIAEKGFSRITSCSQAEYLKDVLND</sequence>
<evidence type="ECO:0000313" key="1">
    <source>
        <dbReference type="EMBL" id="MBC8360185.1"/>
    </source>
</evidence>
<dbReference type="EMBL" id="JACNJH010000073">
    <property type="protein sequence ID" value="MBC8360185.1"/>
    <property type="molecule type" value="Genomic_DNA"/>
</dbReference>
<accession>A0A8J6TG84</accession>
<comment type="caution">
    <text evidence="1">The sequence shown here is derived from an EMBL/GenBank/DDBJ whole genome shotgun (WGS) entry which is preliminary data.</text>
</comment>
<reference evidence="1 2" key="1">
    <citation type="submission" date="2020-08" db="EMBL/GenBank/DDBJ databases">
        <title>Bridging the membrane lipid divide: bacteria of the FCB group superphylum have the potential to synthesize archaeal ether lipids.</title>
        <authorList>
            <person name="Villanueva L."/>
            <person name="Von Meijenfeldt F.A.B."/>
            <person name="Westbye A.B."/>
            <person name="Yadav S."/>
            <person name="Hopmans E.C."/>
            <person name="Dutilh B.E."/>
            <person name="Sinninghe Damste J.S."/>
        </authorList>
    </citation>
    <scope>NUCLEOTIDE SEQUENCE [LARGE SCALE GENOMIC DNA]</scope>
    <source>
        <strain evidence="1">NIOZ-UU30</strain>
    </source>
</reference>